<dbReference type="EMBL" id="RAWE01000127">
    <property type="protein sequence ID" value="RKG98946.1"/>
    <property type="molecule type" value="Genomic_DNA"/>
</dbReference>
<protein>
    <recommendedName>
        <fullName evidence="8">tRNA-specific adenosine deaminase</fullName>
        <ecNumber evidence="8">3.5.4.33</ecNumber>
    </recommendedName>
</protein>
<dbReference type="PANTHER" id="PTHR11079">
    <property type="entry name" value="CYTOSINE DEAMINASE FAMILY MEMBER"/>
    <property type="match status" value="1"/>
</dbReference>
<evidence type="ECO:0000259" key="9">
    <source>
        <dbReference type="PROSITE" id="PS51747"/>
    </source>
</evidence>
<evidence type="ECO:0000313" key="10">
    <source>
        <dbReference type="EMBL" id="RKG98946.1"/>
    </source>
</evidence>
<dbReference type="HAMAP" id="MF_00972">
    <property type="entry name" value="tRNA_aden_deaminase"/>
    <property type="match status" value="1"/>
</dbReference>
<dbReference type="InterPro" id="IPR016192">
    <property type="entry name" value="APOBEC/CMP_deaminase_Zn-bd"/>
</dbReference>
<keyword evidence="5 8" id="KW-0378">Hydrolase</keyword>
<evidence type="ECO:0000256" key="4">
    <source>
        <dbReference type="ARBA" id="ARBA00022723"/>
    </source>
</evidence>
<keyword evidence="4 8" id="KW-0479">Metal-binding</keyword>
<dbReference type="FunFam" id="3.40.140.10:FF:000005">
    <property type="entry name" value="tRNA-specific adenosine deaminase"/>
    <property type="match status" value="1"/>
</dbReference>
<dbReference type="AlphaFoldDB" id="A0A3A8JVG5"/>
<dbReference type="InterPro" id="IPR002125">
    <property type="entry name" value="CMP_dCMP_dom"/>
</dbReference>
<feature type="domain" description="CMP/dCMP-type deaminase" evidence="9">
    <location>
        <begin position="2"/>
        <end position="113"/>
    </location>
</feature>
<accession>A0A3A8JVG5</accession>
<name>A0A3A8JVG5_9BACT</name>
<comment type="caution">
    <text evidence="10">The sequence shown here is derived from an EMBL/GenBank/DDBJ whole genome shotgun (WGS) entry which is preliminary data.</text>
</comment>
<feature type="binding site" evidence="8">
    <location>
        <position position="83"/>
    </location>
    <ligand>
        <name>Zn(2+)</name>
        <dbReference type="ChEBI" id="CHEBI:29105"/>
        <note>catalytic</note>
    </ligand>
</feature>
<comment type="subunit">
    <text evidence="2 8">Homodimer.</text>
</comment>
<sequence>MSDDIAFMQQALELAREAASLGEVPVGAVAVLDGNVVGTGYNRRECDRNPFAHAEMIALAAAAKARDAWRLSGVTLYVTLEPCAMCAGALVQSRVTRLVFGTMDPKAGAVGSLYNLVEEPRHNHRLQVTSGILAEDSRQLLKTFFERLRAKRREN</sequence>
<evidence type="ECO:0000256" key="1">
    <source>
        <dbReference type="ARBA" id="ARBA00010669"/>
    </source>
</evidence>
<evidence type="ECO:0000256" key="8">
    <source>
        <dbReference type="HAMAP-Rule" id="MF_00972"/>
    </source>
</evidence>
<dbReference type="RefSeq" id="WP_120560274.1">
    <property type="nucleotide sequence ID" value="NZ_JABFJX010000419.1"/>
</dbReference>
<dbReference type="PROSITE" id="PS00903">
    <property type="entry name" value="CYT_DCMP_DEAMINASES_1"/>
    <property type="match status" value="1"/>
</dbReference>
<feature type="binding site" evidence="8">
    <location>
        <position position="86"/>
    </location>
    <ligand>
        <name>Zn(2+)</name>
        <dbReference type="ChEBI" id="CHEBI:29105"/>
        <note>catalytic</note>
    </ligand>
</feature>
<dbReference type="InterPro" id="IPR058535">
    <property type="entry name" value="MafB19-deam"/>
</dbReference>
<feature type="binding site" evidence="8">
    <location>
        <position position="53"/>
    </location>
    <ligand>
        <name>Zn(2+)</name>
        <dbReference type="ChEBI" id="CHEBI:29105"/>
        <note>catalytic</note>
    </ligand>
</feature>
<dbReference type="CDD" id="cd01285">
    <property type="entry name" value="nucleoside_deaminase"/>
    <property type="match status" value="1"/>
</dbReference>
<dbReference type="InterPro" id="IPR028883">
    <property type="entry name" value="tRNA_aden_deaminase"/>
</dbReference>
<feature type="active site" description="Proton donor" evidence="8">
    <location>
        <position position="55"/>
    </location>
</feature>
<dbReference type="Pfam" id="PF14437">
    <property type="entry name" value="MafB19-deam"/>
    <property type="match status" value="1"/>
</dbReference>
<comment type="catalytic activity">
    <reaction evidence="7 8">
        <text>adenosine(34) in tRNA + H2O + H(+) = inosine(34) in tRNA + NH4(+)</text>
        <dbReference type="Rhea" id="RHEA:43168"/>
        <dbReference type="Rhea" id="RHEA-COMP:10373"/>
        <dbReference type="Rhea" id="RHEA-COMP:10374"/>
        <dbReference type="ChEBI" id="CHEBI:15377"/>
        <dbReference type="ChEBI" id="CHEBI:15378"/>
        <dbReference type="ChEBI" id="CHEBI:28938"/>
        <dbReference type="ChEBI" id="CHEBI:74411"/>
        <dbReference type="ChEBI" id="CHEBI:82852"/>
        <dbReference type="EC" id="3.5.4.33"/>
    </reaction>
</comment>
<comment type="cofactor">
    <cofactor evidence="8">
        <name>Zn(2+)</name>
        <dbReference type="ChEBI" id="CHEBI:29105"/>
    </cofactor>
    <text evidence="8">Binds 1 zinc ion per subunit.</text>
</comment>
<dbReference type="EC" id="3.5.4.33" evidence="8"/>
<dbReference type="GO" id="GO:0052717">
    <property type="term" value="F:tRNA-specific adenosine-34 deaminase activity"/>
    <property type="evidence" value="ECO:0007669"/>
    <property type="project" value="UniProtKB-UniRule"/>
</dbReference>
<dbReference type="PANTHER" id="PTHR11079:SF202">
    <property type="entry name" value="TRNA-SPECIFIC ADENOSINE DEAMINASE"/>
    <property type="match status" value="1"/>
</dbReference>
<evidence type="ECO:0000256" key="2">
    <source>
        <dbReference type="ARBA" id="ARBA00011738"/>
    </source>
</evidence>
<evidence type="ECO:0000256" key="3">
    <source>
        <dbReference type="ARBA" id="ARBA00022694"/>
    </source>
</evidence>
<comment type="similarity">
    <text evidence="1">Belongs to the cytidine and deoxycytidylate deaminase family. ADAT2 subfamily.</text>
</comment>
<dbReference type="OrthoDB" id="9802676at2"/>
<dbReference type="InterPro" id="IPR016193">
    <property type="entry name" value="Cytidine_deaminase-like"/>
</dbReference>
<dbReference type="GO" id="GO:0008270">
    <property type="term" value="F:zinc ion binding"/>
    <property type="evidence" value="ECO:0007669"/>
    <property type="project" value="UniProtKB-UniRule"/>
</dbReference>
<comment type="function">
    <text evidence="8">Catalyzes the deamination of adenosine to inosine at the wobble position 34 of tRNA(Arg2).</text>
</comment>
<evidence type="ECO:0000256" key="5">
    <source>
        <dbReference type="ARBA" id="ARBA00022801"/>
    </source>
</evidence>
<evidence type="ECO:0000313" key="11">
    <source>
        <dbReference type="Proteomes" id="UP000268313"/>
    </source>
</evidence>
<dbReference type="Proteomes" id="UP000268313">
    <property type="component" value="Unassembled WGS sequence"/>
</dbReference>
<organism evidence="10 11">
    <name type="scientific">Corallococcus carmarthensis</name>
    <dbReference type="NCBI Taxonomy" id="2316728"/>
    <lineage>
        <taxon>Bacteria</taxon>
        <taxon>Pseudomonadati</taxon>
        <taxon>Myxococcota</taxon>
        <taxon>Myxococcia</taxon>
        <taxon>Myxococcales</taxon>
        <taxon>Cystobacterineae</taxon>
        <taxon>Myxococcaceae</taxon>
        <taxon>Corallococcus</taxon>
    </lineage>
</organism>
<keyword evidence="3 8" id="KW-0819">tRNA processing</keyword>
<keyword evidence="6 8" id="KW-0862">Zinc</keyword>
<dbReference type="PROSITE" id="PS51747">
    <property type="entry name" value="CYT_DCMP_DEAMINASES_2"/>
    <property type="match status" value="1"/>
</dbReference>
<dbReference type="GO" id="GO:0002100">
    <property type="term" value="P:tRNA wobble adenosine to inosine editing"/>
    <property type="evidence" value="ECO:0007669"/>
    <property type="project" value="UniProtKB-UniRule"/>
</dbReference>
<proteinExistence type="inferred from homology"/>
<dbReference type="NCBIfam" id="NF008113">
    <property type="entry name" value="PRK10860.1"/>
    <property type="match status" value="1"/>
</dbReference>
<dbReference type="SUPFAM" id="SSF53927">
    <property type="entry name" value="Cytidine deaminase-like"/>
    <property type="match status" value="1"/>
</dbReference>
<reference evidence="11" key="1">
    <citation type="submission" date="2018-09" db="EMBL/GenBank/DDBJ databases">
        <authorList>
            <person name="Livingstone P.G."/>
            <person name="Whitworth D.E."/>
        </authorList>
    </citation>
    <scope>NUCLEOTIDE SEQUENCE [LARGE SCALE GENOMIC DNA]</scope>
    <source>
        <strain evidence="11">CA043D</strain>
    </source>
</reference>
<keyword evidence="11" id="KW-1185">Reference proteome</keyword>
<dbReference type="Gene3D" id="3.40.140.10">
    <property type="entry name" value="Cytidine Deaminase, domain 2"/>
    <property type="match status" value="1"/>
</dbReference>
<evidence type="ECO:0000256" key="6">
    <source>
        <dbReference type="ARBA" id="ARBA00022833"/>
    </source>
</evidence>
<gene>
    <name evidence="8" type="primary">tadA</name>
    <name evidence="10" type="ORF">D7X32_27985</name>
</gene>
<evidence type="ECO:0000256" key="7">
    <source>
        <dbReference type="ARBA" id="ARBA00048045"/>
    </source>
</evidence>